<organism evidence="1 2">
    <name type="scientific">Nocardioides pini</name>
    <dbReference type="NCBI Taxonomy" id="2975053"/>
    <lineage>
        <taxon>Bacteria</taxon>
        <taxon>Bacillati</taxon>
        <taxon>Actinomycetota</taxon>
        <taxon>Actinomycetes</taxon>
        <taxon>Propionibacteriales</taxon>
        <taxon>Nocardioidaceae</taxon>
        <taxon>Nocardioides</taxon>
    </lineage>
</organism>
<accession>A0ABT4CH75</accession>
<sequence length="56" mass="6400">MTRSVGRRTVELRAQFVAITALVADPEHLSPTRPDPSRLVETSEWVLGVRRDRGWQ</sequence>
<reference evidence="1" key="1">
    <citation type="submission" date="2022-08" db="EMBL/GenBank/DDBJ databases">
        <title>Genome sequencing of Nocardioides sp. STR2.</title>
        <authorList>
            <person name="So Y."/>
        </authorList>
    </citation>
    <scope>NUCLEOTIDE SEQUENCE</scope>
    <source>
        <strain evidence="1">STR2</strain>
    </source>
</reference>
<proteinExistence type="predicted"/>
<dbReference type="Proteomes" id="UP001074726">
    <property type="component" value="Unassembled WGS sequence"/>
</dbReference>
<dbReference type="EMBL" id="JAPPUX010000005">
    <property type="protein sequence ID" value="MCY4728312.1"/>
    <property type="molecule type" value="Genomic_DNA"/>
</dbReference>
<protein>
    <submittedName>
        <fullName evidence="1">Uncharacterized protein</fullName>
    </submittedName>
</protein>
<gene>
    <name evidence="1" type="ORF">NYO98_18675</name>
</gene>
<name>A0ABT4CH75_9ACTN</name>
<evidence type="ECO:0000313" key="1">
    <source>
        <dbReference type="EMBL" id="MCY4728312.1"/>
    </source>
</evidence>
<evidence type="ECO:0000313" key="2">
    <source>
        <dbReference type="Proteomes" id="UP001074726"/>
    </source>
</evidence>
<keyword evidence="2" id="KW-1185">Reference proteome</keyword>
<comment type="caution">
    <text evidence="1">The sequence shown here is derived from an EMBL/GenBank/DDBJ whole genome shotgun (WGS) entry which is preliminary data.</text>
</comment>